<evidence type="ECO:0000313" key="14">
    <source>
        <dbReference type="EMBL" id="KAF9883481.1"/>
    </source>
</evidence>
<keyword evidence="3" id="KW-0436">Ligase</keyword>
<dbReference type="InterPro" id="IPR013155">
    <property type="entry name" value="M/V/L/I-tRNA-synth_anticd-bd"/>
</dbReference>
<feature type="region of interest" description="Disordered" evidence="10">
    <location>
        <begin position="147"/>
        <end position="178"/>
    </location>
</feature>
<evidence type="ECO:0000259" key="11">
    <source>
        <dbReference type="Pfam" id="PF00133"/>
    </source>
</evidence>
<keyword evidence="15" id="KW-1185">Reference proteome</keyword>
<evidence type="ECO:0000259" key="12">
    <source>
        <dbReference type="Pfam" id="PF08264"/>
    </source>
</evidence>
<keyword evidence="5" id="KW-0067">ATP-binding</keyword>
<dbReference type="Gene3D" id="3.40.50.620">
    <property type="entry name" value="HUPs"/>
    <property type="match status" value="1"/>
</dbReference>
<evidence type="ECO:0000256" key="3">
    <source>
        <dbReference type="ARBA" id="ARBA00022598"/>
    </source>
</evidence>
<dbReference type="InterPro" id="IPR004493">
    <property type="entry name" value="Leu-tRNA-synth_Ia_arc/euk"/>
</dbReference>
<feature type="region of interest" description="Disordered" evidence="10">
    <location>
        <begin position="1"/>
        <end position="23"/>
    </location>
</feature>
<comment type="caution">
    <text evidence="14">The sequence shown here is derived from an EMBL/GenBank/DDBJ whole genome shotgun (WGS) entry which is preliminary data.</text>
</comment>
<feature type="compositionally biased region" description="Low complexity" evidence="10">
    <location>
        <begin position="1"/>
        <end position="10"/>
    </location>
</feature>
<comment type="similarity">
    <text evidence="1">Belongs to the class-I aminoacyl-tRNA synthetase family.</text>
</comment>
<evidence type="ECO:0000256" key="2">
    <source>
        <dbReference type="ARBA" id="ARBA00013164"/>
    </source>
</evidence>
<dbReference type="InterPro" id="IPR002300">
    <property type="entry name" value="aa-tRNA-synth_Ia"/>
</dbReference>
<dbReference type="GO" id="GO:0006429">
    <property type="term" value="P:leucyl-tRNA aminoacylation"/>
    <property type="evidence" value="ECO:0007669"/>
    <property type="project" value="InterPro"/>
</dbReference>
<reference evidence="14" key="2">
    <citation type="submission" date="2020-02" db="EMBL/GenBank/DDBJ databases">
        <authorList>
            <person name="Gilchrist C.L.M."/>
            <person name="Chooi Y.-H."/>
        </authorList>
    </citation>
    <scope>NUCLEOTIDE SEQUENCE</scope>
    <source>
        <strain evidence="14">MST-FP2251</strain>
    </source>
</reference>
<evidence type="ECO:0000256" key="10">
    <source>
        <dbReference type="SAM" id="MobiDB-lite"/>
    </source>
</evidence>
<dbReference type="GO" id="GO:0002161">
    <property type="term" value="F:aminoacyl-tRNA deacylase activity"/>
    <property type="evidence" value="ECO:0007669"/>
    <property type="project" value="InterPro"/>
</dbReference>
<dbReference type="SUPFAM" id="SSF50677">
    <property type="entry name" value="ValRS/IleRS/LeuRS editing domain"/>
    <property type="match status" value="1"/>
</dbReference>
<dbReference type="Proteomes" id="UP001194746">
    <property type="component" value="Unassembled WGS sequence"/>
</dbReference>
<organism evidence="14 15">
    <name type="scientific">Aspergillus nanangensis</name>
    <dbReference type="NCBI Taxonomy" id="2582783"/>
    <lineage>
        <taxon>Eukaryota</taxon>
        <taxon>Fungi</taxon>
        <taxon>Dikarya</taxon>
        <taxon>Ascomycota</taxon>
        <taxon>Pezizomycotina</taxon>
        <taxon>Eurotiomycetes</taxon>
        <taxon>Eurotiomycetidae</taxon>
        <taxon>Eurotiales</taxon>
        <taxon>Aspergillaceae</taxon>
        <taxon>Aspergillus</taxon>
        <taxon>Aspergillus subgen. Circumdati</taxon>
    </lineage>
</organism>
<comment type="catalytic activity">
    <reaction evidence="9">
        <text>tRNA(Leu) + L-leucine + ATP = L-leucyl-tRNA(Leu) + AMP + diphosphate</text>
        <dbReference type="Rhea" id="RHEA:11688"/>
        <dbReference type="Rhea" id="RHEA-COMP:9613"/>
        <dbReference type="Rhea" id="RHEA-COMP:9622"/>
        <dbReference type="ChEBI" id="CHEBI:30616"/>
        <dbReference type="ChEBI" id="CHEBI:33019"/>
        <dbReference type="ChEBI" id="CHEBI:57427"/>
        <dbReference type="ChEBI" id="CHEBI:78442"/>
        <dbReference type="ChEBI" id="CHEBI:78494"/>
        <dbReference type="ChEBI" id="CHEBI:456215"/>
        <dbReference type="EC" id="6.1.1.4"/>
    </reaction>
</comment>
<dbReference type="GO" id="GO:0004823">
    <property type="term" value="F:leucine-tRNA ligase activity"/>
    <property type="evidence" value="ECO:0007669"/>
    <property type="project" value="UniProtKB-EC"/>
</dbReference>
<keyword evidence="7 14" id="KW-0030">Aminoacyl-tRNA synthetase</keyword>
<sequence length="1126" mass="126324">MSAAAASAAALDPSNSAKNTLKLENTEKRDTLIAIEKKYQAQWKENKVFEVDAPSTEEVPFGSMSADELREKYPKFFGTMAYPYMNGTLHAGHSFTASKVEFMAGSARMDGKRALFPLGFHCTGMPIKACADKLRDEVKKFGQNFEGYQEESEQEEKAPAAPTQEVKNEQQEKFSGKKSKAAAKTVKMKYQFQIMLAIGLPLEEIHKFADADHWLQHFPPLAIRDLDSLGARIDWRRQFVTTDANPYYDAFVRWQMNRLHELGKIQYGSRYTVYSPKDGQPCMDHDRTEGEGIGPQEYTAMKLKVKEWAPQIAELVKGKIEDDASVYFVPATLRPETMYGQTCCFLGPKIEYGIYKVKEKEYYVATKRAAWNMAFQGTFFNSDNFPKSQDQLPLVVAAPGSAYIGTLVNAPLSFHTEGVRILPMDSVSATKGTGVVTSVPSDSPDDYATLMDLAKKSEYYGIKKEWAELEIHPLIETPTFGNLTAPTLVKQLKINSPKDVTQLAQAKELAYGEAFYKGTMLVGDYKGEPVSEAKDKIRKALYDSGDAFPFADPMGKVVSRSGDDCVVAYLGQWFLNYGENDAKWQQDTLNHVVNTLNTYTNETKNGFEKNLDWLNRWACARTYGLGSKLPWDPQFLVESLSDSTVYMAYYTIAHLLHGDRYGSTTGPLDIKSDQMIDEVWDYIFTRREIGDDLVSKSGISKDSLEKMRREFEYWYPLDVRVSGKDLIQNHLTFFLYIHVALFPPELWPRGVRANGHLLLNGEKMSKSTGNFLTLKDSVDKFGADATRIAFADAGDGIEDANFEETVANSNILRLHTLKEWTEEMAKDDSLRTGAADTFWDKLFDNEMNAIAREAIKHYRDTNFKLALKSALYDLTSARDVYREAATTAGLGMHRDMILRYIELQVVLMAIIAPHWAEYVWLEVLKKPESIHNARFPEVPEPSVSLSAAAAYVRTLSSNITSSEATLTKKLAKGKSSNFDPKKPKKLTIFAAKKFPVWQEKYIDLVREAFDGLSLSFNDKELSAKVGKLGEMKKAMPFVQSLKKRLIGKESPEIVFDRKLPFDEFAVLQEMIGGLKRTTGCKEITVVAVNEGGKTGEVLGSGEQLEGLSAENAVPGSPTFTFANIAE</sequence>
<dbReference type="InterPro" id="IPR009080">
    <property type="entry name" value="tRNAsynth_Ia_anticodon-bd"/>
</dbReference>
<evidence type="ECO:0000256" key="7">
    <source>
        <dbReference type="ARBA" id="ARBA00023146"/>
    </source>
</evidence>
<proteinExistence type="inferred from homology"/>
<evidence type="ECO:0000256" key="9">
    <source>
        <dbReference type="ARBA" id="ARBA00047469"/>
    </source>
</evidence>
<dbReference type="NCBIfam" id="NF008957">
    <property type="entry name" value="PRK12300.1"/>
    <property type="match status" value="1"/>
</dbReference>
<dbReference type="AlphaFoldDB" id="A0AAD4GNK9"/>
<dbReference type="InterPro" id="IPR055416">
    <property type="entry name" value="RBD_LARS1"/>
</dbReference>
<dbReference type="PANTHER" id="PTHR45794">
    <property type="entry name" value="LEUCYL-TRNA SYNTHETASE"/>
    <property type="match status" value="1"/>
</dbReference>
<dbReference type="Pfam" id="PF00133">
    <property type="entry name" value="tRNA-synt_1"/>
    <property type="match status" value="2"/>
</dbReference>
<dbReference type="SUPFAM" id="SSF47323">
    <property type="entry name" value="Anticodon-binding domain of a subclass of class I aminoacyl-tRNA synthetases"/>
    <property type="match status" value="1"/>
</dbReference>
<evidence type="ECO:0000256" key="1">
    <source>
        <dbReference type="ARBA" id="ARBA00005594"/>
    </source>
</evidence>
<evidence type="ECO:0000256" key="8">
    <source>
        <dbReference type="ARBA" id="ARBA00030520"/>
    </source>
</evidence>
<keyword evidence="4" id="KW-0547">Nucleotide-binding</keyword>
<dbReference type="PANTHER" id="PTHR45794:SF1">
    <property type="entry name" value="LEUCINE--TRNA LIGASE, CYTOPLASMIC"/>
    <property type="match status" value="1"/>
</dbReference>
<dbReference type="EC" id="6.1.1.4" evidence="2"/>
<accession>A0AAD4GNK9</accession>
<keyword evidence="6" id="KW-0648">Protein biosynthesis</keyword>
<dbReference type="FunFam" id="3.90.740.10:FF:000001">
    <property type="entry name" value="Leucine--tRNA ligase, cytoplasmic"/>
    <property type="match status" value="1"/>
</dbReference>
<feature type="compositionally biased region" description="Basic and acidic residues" evidence="10">
    <location>
        <begin position="166"/>
        <end position="175"/>
    </location>
</feature>
<dbReference type="CDD" id="cd07959">
    <property type="entry name" value="Anticodon_Ia_Leu_AEc"/>
    <property type="match status" value="1"/>
</dbReference>
<dbReference type="EMBL" id="VCAU01000163">
    <property type="protein sequence ID" value="KAF9883481.1"/>
    <property type="molecule type" value="Genomic_DNA"/>
</dbReference>
<name>A0AAD4GNK9_ASPNN</name>
<evidence type="ECO:0000256" key="5">
    <source>
        <dbReference type="ARBA" id="ARBA00022840"/>
    </source>
</evidence>
<feature type="compositionally biased region" description="Polar residues" evidence="10">
    <location>
        <begin position="13"/>
        <end position="23"/>
    </location>
</feature>
<feature type="domain" description="Aminoacyl-tRNA synthetase class Ia" evidence="11">
    <location>
        <begin position="68"/>
        <end position="142"/>
    </location>
</feature>
<evidence type="ECO:0000256" key="4">
    <source>
        <dbReference type="ARBA" id="ARBA00022741"/>
    </source>
</evidence>
<reference evidence="14" key="1">
    <citation type="journal article" date="2019" name="Beilstein J. Org. Chem.">
        <title>Nanangenines: drimane sesquiterpenoids as the dominant metabolite cohort of a novel Australian fungus, Aspergillus nanangensis.</title>
        <authorList>
            <person name="Lacey H.J."/>
            <person name="Gilchrist C.L.M."/>
            <person name="Crombie A."/>
            <person name="Kalaitzis J.A."/>
            <person name="Vuong D."/>
            <person name="Rutledge P.J."/>
            <person name="Turner P."/>
            <person name="Pitt J.I."/>
            <person name="Lacey E."/>
            <person name="Chooi Y.H."/>
            <person name="Piggott A.M."/>
        </authorList>
    </citation>
    <scope>NUCLEOTIDE SEQUENCE</scope>
    <source>
        <strain evidence="14">MST-FP2251</strain>
    </source>
</reference>
<dbReference type="Pfam" id="PF24810">
    <property type="entry name" value="RBD_LARS1"/>
    <property type="match status" value="1"/>
</dbReference>
<feature type="domain" description="Methionyl/Valyl/Leucyl/Isoleucyl-tRNA synthetase anticodon-binding" evidence="12">
    <location>
        <begin position="840"/>
        <end position="942"/>
    </location>
</feature>
<dbReference type="InterPro" id="IPR009008">
    <property type="entry name" value="Val/Leu/Ile-tRNA-synth_edit"/>
</dbReference>
<protein>
    <recommendedName>
        <fullName evidence="2">leucine--tRNA ligase</fullName>
        <ecNumber evidence="2">6.1.1.4</ecNumber>
    </recommendedName>
    <alternativeName>
        <fullName evidence="8">Leucyl-tRNA synthetase</fullName>
    </alternativeName>
</protein>
<dbReference type="InterPro" id="IPR014729">
    <property type="entry name" value="Rossmann-like_a/b/a_fold"/>
</dbReference>
<dbReference type="NCBIfam" id="TIGR00395">
    <property type="entry name" value="leuS_arch"/>
    <property type="match status" value="1"/>
</dbReference>
<evidence type="ECO:0000259" key="13">
    <source>
        <dbReference type="Pfam" id="PF24810"/>
    </source>
</evidence>
<feature type="domain" description="Leucine--tRNA ligase RagD-binding" evidence="13">
    <location>
        <begin position="991"/>
        <end position="1045"/>
    </location>
</feature>
<dbReference type="SUPFAM" id="SSF52374">
    <property type="entry name" value="Nucleotidylyl transferase"/>
    <property type="match status" value="1"/>
</dbReference>
<feature type="domain" description="Aminoacyl-tRNA synthetase class Ia" evidence="11">
    <location>
        <begin position="224"/>
        <end position="802"/>
    </location>
</feature>
<gene>
    <name evidence="14" type="primary">CDC60</name>
    <name evidence="14" type="ORF">FE257_003431</name>
</gene>
<dbReference type="Pfam" id="PF08264">
    <property type="entry name" value="Anticodon_1"/>
    <property type="match status" value="1"/>
</dbReference>
<dbReference type="GO" id="GO:0005524">
    <property type="term" value="F:ATP binding"/>
    <property type="evidence" value="ECO:0007669"/>
    <property type="project" value="UniProtKB-KW"/>
</dbReference>
<evidence type="ECO:0000313" key="15">
    <source>
        <dbReference type="Proteomes" id="UP001194746"/>
    </source>
</evidence>
<evidence type="ECO:0000256" key="6">
    <source>
        <dbReference type="ARBA" id="ARBA00022917"/>
    </source>
</evidence>
<dbReference type="Gene3D" id="3.90.740.10">
    <property type="entry name" value="Valyl/Leucyl/Isoleucyl-tRNA synthetase, editing domain"/>
    <property type="match status" value="1"/>
</dbReference>